<reference evidence="2 3" key="1">
    <citation type="submission" date="2016-01" db="EMBL/GenBank/DDBJ databases">
        <title>Mycobacterium immunogenum strain CD11_6 genome sequencing and assembly.</title>
        <authorList>
            <person name="Kaur G."/>
            <person name="Nair G.R."/>
            <person name="Mayilraj S."/>
        </authorList>
    </citation>
    <scope>NUCLEOTIDE SEQUENCE [LARGE SCALE GENOMIC DNA]</scope>
    <source>
        <strain evidence="2 3">CD11-6</strain>
    </source>
</reference>
<dbReference type="AlphaFoldDB" id="A0A179VAA5"/>
<proteinExistence type="predicted"/>
<gene>
    <name evidence="2" type="ORF">AWB85_09390</name>
</gene>
<feature type="region of interest" description="Disordered" evidence="1">
    <location>
        <begin position="361"/>
        <end position="385"/>
    </location>
</feature>
<dbReference type="InterPro" id="IPR016181">
    <property type="entry name" value="Acyl_CoA_acyltransferase"/>
</dbReference>
<dbReference type="Proteomes" id="UP000186919">
    <property type="component" value="Unassembled WGS sequence"/>
</dbReference>
<evidence type="ECO:0000313" key="3">
    <source>
        <dbReference type="Proteomes" id="UP000186919"/>
    </source>
</evidence>
<name>A0A179VAA5_9MYCO</name>
<dbReference type="RefSeq" id="WP_064630961.1">
    <property type="nucleotide sequence ID" value="NZ_LQYE01000027.1"/>
</dbReference>
<comment type="caution">
    <text evidence="2">The sequence shown here is derived from an EMBL/GenBank/DDBJ whole genome shotgun (WGS) entry which is preliminary data.</text>
</comment>
<dbReference type="Gene3D" id="3.40.630.30">
    <property type="match status" value="1"/>
</dbReference>
<organism evidence="2 3">
    <name type="scientific">Mycobacteroides immunogenum</name>
    <dbReference type="NCBI Taxonomy" id="83262"/>
    <lineage>
        <taxon>Bacteria</taxon>
        <taxon>Bacillati</taxon>
        <taxon>Actinomycetota</taxon>
        <taxon>Actinomycetes</taxon>
        <taxon>Mycobacteriales</taxon>
        <taxon>Mycobacteriaceae</taxon>
        <taxon>Mycobacteroides</taxon>
    </lineage>
</organism>
<sequence length="385" mass="41604">MRSKFNTGSSVHLGPVTIDGVTVLLRPPRLADGPSWRETALAFEERLSPAFDRDDMDWESAHSPVMWVDTWRAASADARAGGVSYLLVRIDDGSERVVGHFLMAGRDHRTGGAEISTWAADVPSAVSAWAQLTTVLSAFDGNPAIPHALAPAAVSNVGANRFAESMGWTQLQTRRALRRYGGQVSDHHIWFLANTAEYRDWARRRLSDIPVTRAPFTAPAPHMPSAEYLAAWARFVAVRARRRFNTSCRKTTAESALEIPSGSGEVARIERGDSGQYRVTIGGRPAGSVDVYSDIGTSTTELVPRLSLWLSDGARVAVVSGLAGHLAQGPAVSRRTTVVAQESDATLADRLAALGFADEGTAPAALGEDGPPRRMWTRLRNPDVK</sequence>
<dbReference type="Pfam" id="PF13420">
    <property type="entry name" value="Acetyltransf_4"/>
    <property type="match status" value="1"/>
</dbReference>
<dbReference type="EMBL" id="LQYE01000027">
    <property type="protein sequence ID" value="OAT68062.1"/>
    <property type="molecule type" value="Genomic_DNA"/>
</dbReference>
<evidence type="ECO:0000256" key="1">
    <source>
        <dbReference type="SAM" id="MobiDB-lite"/>
    </source>
</evidence>
<evidence type="ECO:0000313" key="2">
    <source>
        <dbReference type="EMBL" id="OAT68062.1"/>
    </source>
</evidence>
<dbReference type="SUPFAM" id="SSF55729">
    <property type="entry name" value="Acyl-CoA N-acyltransferases (Nat)"/>
    <property type="match status" value="1"/>
</dbReference>
<protein>
    <submittedName>
        <fullName evidence="2">Uncharacterized protein</fullName>
    </submittedName>
</protein>
<accession>A0A179VAA5</accession>